<reference evidence="2" key="1">
    <citation type="submission" date="2023-03" db="EMBL/GenBank/DDBJ databases">
        <title>Massive genome expansion in bonnet fungi (Mycena s.s.) driven by repeated elements and novel gene families across ecological guilds.</title>
        <authorList>
            <consortium name="Lawrence Berkeley National Laboratory"/>
            <person name="Harder C.B."/>
            <person name="Miyauchi S."/>
            <person name="Viragh M."/>
            <person name="Kuo A."/>
            <person name="Thoen E."/>
            <person name="Andreopoulos B."/>
            <person name="Lu D."/>
            <person name="Skrede I."/>
            <person name="Drula E."/>
            <person name="Henrissat B."/>
            <person name="Morin E."/>
            <person name="Kohler A."/>
            <person name="Barry K."/>
            <person name="LaButti K."/>
            <person name="Morin E."/>
            <person name="Salamov A."/>
            <person name="Lipzen A."/>
            <person name="Mereny Z."/>
            <person name="Hegedus B."/>
            <person name="Baldrian P."/>
            <person name="Stursova M."/>
            <person name="Weitz H."/>
            <person name="Taylor A."/>
            <person name="Grigoriev I.V."/>
            <person name="Nagy L.G."/>
            <person name="Martin F."/>
            <person name="Kauserud H."/>
        </authorList>
    </citation>
    <scope>NUCLEOTIDE SEQUENCE</scope>
    <source>
        <strain evidence="2">CBHHK200</strain>
    </source>
</reference>
<sequence length="417" mass="45780">MPDGDAAPAPAAAPTPTAPVTAAKRKYAEVLGSFAIQDDTASKKRGKFTAFDAKTPREQLQFVGKYLVRAVNPYLDVGLVMTYGAARNWNPPSAPDPSNTIVIPQSELDLQMNHADAFDAMLASAPGCLDVMKEFYQDPDRTHWSSLVSLIRASAKSARQQDTNELKPNANYVLPDPNNETLSPPVSRATTKSDRGLTHPVLRNYIISWTLRNEINETKINDTNASDDDTNDNRHTKLTANATETLRMLLHHEIDVDAEEYPSFCWADGTYDADDIAKGLFRGPFVPRILRHLWTAPASALSRVDKIPNRCNARAHGVYKVVPEMIAYGVVQGRTILSNTNWDVLDGHFNYEDLFNAVMELFTDPDGATWATETIAWYQEQVFGAPSSSTTAGSASRPAKNAAATIKAQRAKRAAAT</sequence>
<dbReference type="Pfam" id="PF20414">
    <property type="entry name" value="DUF6698"/>
    <property type="match status" value="1"/>
</dbReference>
<dbReference type="InterPro" id="IPR046521">
    <property type="entry name" value="DUF6698"/>
</dbReference>
<proteinExistence type="predicted"/>
<evidence type="ECO:0000313" key="2">
    <source>
        <dbReference type="EMBL" id="KAJ7023892.1"/>
    </source>
</evidence>
<evidence type="ECO:0000256" key="1">
    <source>
        <dbReference type="SAM" id="MobiDB-lite"/>
    </source>
</evidence>
<feature type="region of interest" description="Disordered" evidence="1">
    <location>
        <begin position="168"/>
        <end position="193"/>
    </location>
</feature>
<protein>
    <submittedName>
        <fullName evidence="2">Uncharacterized protein</fullName>
    </submittedName>
</protein>
<dbReference type="AlphaFoldDB" id="A0AAD6SEG5"/>
<dbReference type="Proteomes" id="UP001218188">
    <property type="component" value="Unassembled WGS sequence"/>
</dbReference>
<comment type="caution">
    <text evidence="2">The sequence shown here is derived from an EMBL/GenBank/DDBJ whole genome shotgun (WGS) entry which is preliminary data.</text>
</comment>
<keyword evidence="3" id="KW-1185">Reference proteome</keyword>
<dbReference type="EMBL" id="JARJCM010000179">
    <property type="protein sequence ID" value="KAJ7023892.1"/>
    <property type="molecule type" value="Genomic_DNA"/>
</dbReference>
<feature type="compositionally biased region" description="Polar residues" evidence="1">
    <location>
        <begin position="178"/>
        <end position="190"/>
    </location>
</feature>
<accession>A0AAD6SEG5</accession>
<gene>
    <name evidence="2" type="ORF">C8F04DRAFT_1303644</name>
</gene>
<organism evidence="2 3">
    <name type="scientific">Mycena alexandri</name>
    <dbReference type="NCBI Taxonomy" id="1745969"/>
    <lineage>
        <taxon>Eukaryota</taxon>
        <taxon>Fungi</taxon>
        <taxon>Dikarya</taxon>
        <taxon>Basidiomycota</taxon>
        <taxon>Agaricomycotina</taxon>
        <taxon>Agaricomycetes</taxon>
        <taxon>Agaricomycetidae</taxon>
        <taxon>Agaricales</taxon>
        <taxon>Marasmiineae</taxon>
        <taxon>Mycenaceae</taxon>
        <taxon>Mycena</taxon>
    </lineage>
</organism>
<evidence type="ECO:0000313" key="3">
    <source>
        <dbReference type="Proteomes" id="UP001218188"/>
    </source>
</evidence>
<name>A0AAD6SEG5_9AGAR</name>